<protein>
    <submittedName>
        <fullName evidence="1">Uncharacterized protein</fullName>
    </submittedName>
</protein>
<comment type="caution">
    <text evidence="1">The sequence shown here is derived from an EMBL/GenBank/DDBJ whole genome shotgun (WGS) entry which is preliminary data.</text>
</comment>
<dbReference type="AlphaFoldDB" id="A0A4R2K048"/>
<name>A0A4R2K048_9PSEU</name>
<dbReference type="OrthoDB" id="3693473at2"/>
<organism evidence="1 2">
    <name type="scientific">Actinocrispum wychmicini</name>
    <dbReference type="NCBI Taxonomy" id="1213861"/>
    <lineage>
        <taxon>Bacteria</taxon>
        <taxon>Bacillati</taxon>
        <taxon>Actinomycetota</taxon>
        <taxon>Actinomycetes</taxon>
        <taxon>Pseudonocardiales</taxon>
        <taxon>Pseudonocardiaceae</taxon>
        <taxon>Actinocrispum</taxon>
    </lineage>
</organism>
<gene>
    <name evidence="1" type="ORF">EV192_101736</name>
</gene>
<evidence type="ECO:0000313" key="2">
    <source>
        <dbReference type="Proteomes" id="UP000295680"/>
    </source>
</evidence>
<keyword evidence="2" id="KW-1185">Reference proteome</keyword>
<dbReference type="RefSeq" id="WP_132111029.1">
    <property type="nucleotide sequence ID" value="NZ_SLWS01000001.1"/>
</dbReference>
<dbReference type="EMBL" id="SLWS01000001">
    <property type="protein sequence ID" value="TCO64952.1"/>
    <property type="molecule type" value="Genomic_DNA"/>
</dbReference>
<proteinExistence type="predicted"/>
<sequence length="133" mass="14070">MTFVHGKNTFVSLNGSDISPFSKTTDWEQNADEHDVTCYGKNSHVFAGGLKGGKCTVGGNYGNGTTGPHDVIQPLIGAVVALVHRPEGTGTGKPQDTVNVLVKSYKESSPVADMVSWTVDLTFSDDVTSVNQP</sequence>
<accession>A0A4R2K048</accession>
<evidence type="ECO:0000313" key="1">
    <source>
        <dbReference type="EMBL" id="TCO64952.1"/>
    </source>
</evidence>
<reference evidence="1 2" key="1">
    <citation type="submission" date="2019-03" db="EMBL/GenBank/DDBJ databases">
        <title>Genomic Encyclopedia of Type Strains, Phase IV (KMG-IV): sequencing the most valuable type-strain genomes for metagenomic binning, comparative biology and taxonomic classification.</title>
        <authorList>
            <person name="Goeker M."/>
        </authorList>
    </citation>
    <scope>NUCLEOTIDE SEQUENCE [LARGE SCALE GENOMIC DNA]</scope>
    <source>
        <strain evidence="1 2">DSM 45934</strain>
    </source>
</reference>
<dbReference type="Proteomes" id="UP000295680">
    <property type="component" value="Unassembled WGS sequence"/>
</dbReference>